<keyword evidence="1" id="KW-0812">Transmembrane</keyword>
<proteinExistence type="predicted"/>
<feature type="transmembrane region" description="Helical" evidence="1">
    <location>
        <begin position="12"/>
        <end position="29"/>
    </location>
</feature>
<keyword evidence="1" id="KW-1133">Transmembrane helix</keyword>
<name>A0A382FC36_9ZZZZ</name>
<dbReference type="EMBL" id="UINC01049010">
    <property type="protein sequence ID" value="SVB60245.1"/>
    <property type="molecule type" value="Genomic_DNA"/>
</dbReference>
<protein>
    <submittedName>
        <fullName evidence="2">Uncharacterized protein</fullName>
    </submittedName>
</protein>
<gene>
    <name evidence="2" type="ORF">METZ01_LOCUS213099</name>
</gene>
<organism evidence="2">
    <name type="scientific">marine metagenome</name>
    <dbReference type="NCBI Taxonomy" id="408172"/>
    <lineage>
        <taxon>unclassified sequences</taxon>
        <taxon>metagenomes</taxon>
        <taxon>ecological metagenomes</taxon>
    </lineage>
</organism>
<sequence length="34" mass="4144">MKKLLDKIPWQIKGLSLFLFVVWLLWTAWNLSRV</sequence>
<accession>A0A382FC36</accession>
<evidence type="ECO:0000313" key="2">
    <source>
        <dbReference type="EMBL" id="SVB60245.1"/>
    </source>
</evidence>
<evidence type="ECO:0000256" key="1">
    <source>
        <dbReference type="SAM" id="Phobius"/>
    </source>
</evidence>
<keyword evidence="1" id="KW-0472">Membrane</keyword>
<reference evidence="2" key="1">
    <citation type="submission" date="2018-05" db="EMBL/GenBank/DDBJ databases">
        <authorList>
            <person name="Lanie J.A."/>
            <person name="Ng W.-L."/>
            <person name="Kazmierczak K.M."/>
            <person name="Andrzejewski T.M."/>
            <person name="Davidsen T.M."/>
            <person name="Wayne K.J."/>
            <person name="Tettelin H."/>
            <person name="Glass J.I."/>
            <person name="Rusch D."/>
            <person name="Podicherti R."/>
            <person name="Tsui H.-C.T."/>
            <person name="Winkler M.E."/>
        </authorList>
    </citation>
    <scope>NUCLEOTIDE SEQUENCE</scope>
</reference>
<dbReference type="AlphaFoldDB" id="A0A382FC36"/>